<gene>
    <name evidence="1" type="ORF">R3P38DRAFT_3204588</name>
</gene>
<dbReference type="EMBL" id="JAWWNJ010000054">
    <property type="protein sequence ID" value="KAK7015355.1"/>
    <property type="molecule type" value="Genomic_DNA"/>
</dbReference>
<sequence>MSFCRRLLSSRHSWDEDLRDAARFTISPVLFLLKSSITGGRPSSLFTKTFVYARQALVQRIKGGIACVHLSSTERCFYGCWRVVVPARSSCTVYARATSYANQCDVATTPTVSCRDVATFLLSSTTLSDAGDDHQALPHAQLLVVSILKCFTKPPKHSRTLFWWPEILRAVRCNSSGRLLWKISITGGRFPPSISPASV</sequence>
<organism evidence="1 2">
    <name type="scientific">Favolaschia claudopus</name>
    <dbReference type="NCBI Taxonomy" id="2862362"/>
    <lineage>
        <taxon>Eukaryota</taxon>
        <taxon>Fungi</taxon>
        <taxon>Dikarya</taxon>
        <taxon>Basidiomycota</taxon>
        <taxon>Agaricomycotina</taxon>
        <taxon>Agaricomycetes</taxon>
        <taxon>Agaricomycetidae</taxon>
        <taxon>Agaricales</taxon>
        <taxon>Marasmiineae</taxon>
        <taxon>Mycenaceae</taxon>
        <taxon>Favolaschia</taxon>
    </lineage>
</organism>
<evidence type="ECO:0000313" key="1">
    <source>
        <dbReference type="EMBL" id="KAK7015355.1"/>
    </source>
</evidence>
<keyword evidence="2" id="KW-1185">Reference proteome</keyword>
<comment type="caution">
    <text evidence="1">The sequence shown here is derived from an EMBL/GenBank/DDBJ whole genome shotgun (WGS) entry which is preliminary data.</text>
</comment>
<evidence type="ECO:0000313" key="2">
    <source>
        <dbReference type="Proteomes" id="UP001362999"/>
    </source>
</evidence>
<proteinExistence type="predicted"/>
<dbReference type="AlphaFoldDB" id="A0AAW0AQJ5"/>
<name>A0AAW0AQJ5_9AGAR</name>
<reference evidence="1 2" key="1">
    <citation type="journal article" date="2024" name="J Genomics">
        <title>Draft genome sequencing and assembly of Favolaschia claudopus CIRM-BRFM 2984 isolated from oak limbs.</title>
        <authorList>
            <person name="Navarro D."/>
            <person name="Drula E."/>
            <person name="Chaduli D."/>
            <person name="Cazenave R."/>
            <person name="Ahrendt S."/>
            <person name="Wang J."/>
            <person name="Lipzen A."/>
            <person name="Daum C."/>
            <person name="Barry K."/>
            <person name="Grigoriev I.V."/>
            <person name="Favel A."/>
            <person name="Rosso M.N."/>
            <person name="Martin F."/>
        </authorList>
    </citation>
    <scope>NUCLEOTIDE SEQUENCE [LARGE SCALE GENOMIC DNA]</scope>
    <source>
        <strain evidence="1 2">CIRM-BRFM 2984</strain>
    </source>
</reference>
<protein>
    <submittedName>
        <fullName evidence="1">Uncharacterized protein</fullName>
    </submittedName>
</protein>
<accession>A0AAW0AQJ5</accession>
<dbReference type="Proteomes" id="UP001362999">
    <property type="component" value="Unassembled WGS sequence"/>
</dbReference>